<dbReference type="Proteomes" id="UP001627284">
    <property type="component" value="Unassembled WGS sequence"/>
</dbReference>
<evidence type="ECO:0000313" key="1">
    <source>
        <dbReference type="EMBL" id="KAL3380556.1"/>
    </source>
</evidence>
<gene>
    <name evidence="1" type="ORF">AABB24_000945</name>
</gene>
<dbReference type="EMBL" id="JBJKTR010000001">
    <property type="protein sequence ID" value="KAL3380556.1"/>
    <property type="molecule type" value="Genomic_DNA"/>
</dbReference>
<comment type="caution">
    <text evidence="1">The sequence shown here is derived from an EMBL/GenBank/DDBJ whole genome shotgun (WGS) entry which is preliminary data.</text>
</comment>
<accession>A0ABD2VHJ5</accession>
<proteinExistence type="predicted"/>
<evidence type="ECO:0000313" key="2">
    <source>
        <dbReference type="Proteomes" id="UP001627284"/>
    </source>
</evidence>
<reference evidence="1 2" key="1">
    <citation type="submission" date="2024-05" db="EMBL/GenBank/DDBJ databases">
        <title>De novo assembly of an allotetraploid wild potato.</title>
        <authorList>
            <person name="Hosaka A.J."/>
        </authorList>
    </citation>
    <scope>NUCLEOTIDE SEQUENCE [LARGE SCALE GENOMIC DNA]</scope>
    <source>
        <tissue evidence="1">Young leaves</tissue>
    </source>
</reference>
<organism evidence="1 2">
    <name type="scientific">Solanum stoloniferum</name>
    <dbReference type="NCBI Taxonomy" id="62892"/>
    <lineage>
        <taxon>Eukaryota</taxon>
        <taxon>Viridiplantae</taxon>
        <taxon>Streptophyta</taxon>
        <taxon>Embryophyta</taxon>
        <taxon>Tracheophyta</taxon>
        <taxon>Spermatophyta</taxon>
        <taxon>Magnoliopsida</taxon>
        <taxon>eudicotyledons</taxon>
        <taxon>Gunneridae</taxon>
        <taxon>Pentapetalae</taxon>
        <taxon>asterids</taxon>
        <taxon>lamiids</taxon>
        <taxon>Solanales</taxon>
        <taxon>Solanaceae</taxon>
        <taxon>Solanoideae</taxon>
        <taxon>Solaneae</taxon>
        <taxon>Solanum</taxon>
    </lineage>
</organism>
<sequence length="139" mass="16397">LKARNLEGEGCLTLAFSFSMEILSQTVFITIKILSQLFNNRRSKRRQYRFRRSVQSIFLLYRNAKPWTTNGNVVNMLIFKGNAHTPSFFFHRLKLSFPSHYILRENEMTQQSRQSDQDELGSLCPSYIRIIFLKLIRDG</sequence>
<name>A0ABD2VHJ5_9SOLN</name>
<dbReference type="AlphaFoldDB" id="A0ABD2VHJ5"/>
<protein>
    <submittedName>
        <fullName evidence="1">Uncharacterized protein</fullName>
    </submittedName>
</protein>
<keyword evidence="2" id="KW-1185">Reference proteome</keyword>
<feature type="non-terminal residue" evidence="1">
    <location>
        <position position="1"/>
    </location>
</feature>